<gene>
    <name evidence="2" type="ORF">CAUPRSCDRAFT_7313</name>
    <name evidence="3" type="ORF">CXG81DRAFT_9470</name>
</gene>
<protein>
    <recommendedName>
        <fullName evidence="1">IMS import disulfide relay-system CHCH-CHCH-like Cx9C domain-containing protein</fullName>
    </recommendedName>
</protein>
<keyword evidence="5" id="KW-1185">Reference proteome</keyword>
<dbReference type="AlphaFoldDB" id="A0A4P9WZX8"/>
<dbReference type="PANTHER" id="PTHR47106:SF1">
    <property type="entry name" value="COILED-COIL-HELIX-COILED-COIL-HELIX DOMAIN-CONTAINING PROTEIN 5"/>
    <property type="match status" value="1"/>
</dbReference>
<dbReference type="SUPFAM" id="SSF48452">
    <property type="entry name" value="TPR-like"/>
    <property type="match status" value="1"/>
</dbReference>
<reference evidence="2" key="3">
    <citation type="submission" date="2018-08" db="EMBL/GenBank/DDBJ databases">
        <title>Leveraging single-cell genomics to expand the Fungal Tree of Life.</title>
        <authorList>
            <consortium name="DOE Joint Genome Institute"/>
            <person name="Ahrendt S.R."/>
            <person name="Quandt C.A."/>
            <person name="Ciobanu D."/>
            <person name="Clum A."/>
            <person name="Salamov A."/>
            <person name="Andreopoulos B."/>
            <person name="Cheng J.-F."/>
            <person name="Woyke T."/>
            <person name="Pelin A."/>
            <person name="Henrissat B."/>
            <person name="Reynolds N."/>
            <person name="Benny G.L."/>
            <person name="Smith M.E."/>
            <person name="James T.Y."/>
            <person name="Grigoriev I.V."/>
        </authorList>
    </citation>
    <scope>NUCLEOTIDE SEQUENCE</scope>
    <source>
        <strain evidence="2">ATCC 52028</strain>
    </source>
</reference>
<dbReference type="OrthoDB" id="2581252at2759"/>
<dbReference type="Proteomes" id="UP000268535">
    <property type="component" value="Unassembled WGS sequence"/>
</dbReference>
<reference evidence="4 5" key="1">
    <citation type="journal article" date="2018" name="Nat. Microbiol.">
        <title>Leveraging single-cell genomics to expand the fungal tree of life.</title>
        <authorList>
            <person name="Ahrendt S.R."/>
            <person name="Quandt C.A."/>
            <person name="Ciobanu D."/>
            <person name="Clum A."/>
            <person name="Salamov A."/>
            <person name="Andreopoulos B."/>
            <person name="Cheng J.F."/>
            <person name="Woyke T."/>
            <person name="Pelin A."/>
            <person name="Henrissat B."/>
            <person name="Reynolds N.K."/>
            <person name="Benny G.L."/>
            <person name="Smith M.E."/>
            <person name="James T.Y."/>
            <person name="Grigoriev I.V."/>
        </authorList>
    </citation>
    <scope>NUCLEOTIDE SEQUENCE [LARGE SCALE GENOMIC DNA]</scope>
    <source>
        <strain evidence="4 5">ATCC 52028</strain>
    </source>
</reference>
<dbReference type="Pfam" id="PF16860">
    <property type="entry name" value="CX9C"/>
    <property type="match status" value="1"/>
</dbReference>
<dbReference type="InterPro" id="IPR031731">
    <property type="entry name" value="CX9C"/>
</dbReference>
<dbReference type="PROSITE" id="PS51808">
    <property type="entry name" value="CHCH"/>
    <property type="match status" value="1"/>
</dbReference>
<dbReference type="Gene3D" id="1.10.287.2900">
    <property type="match status" value="2"/>
</dbReference>
<evidence type="ECO:0000313" key="3">
    <source>
        <dbReference type="EMBL" id="RKP03469.1"/>
    </source>
</evidence>
<accession>A0A4P9WZX8</accession>
<evidence type="ECO:0000259" key="1">
    <source>
        <dbReference type="Pfam" id="PF16860"/>
    </source>
</evidence>
<dbReference type="EMBL" id="ML014122">
    <property type="protein sequence ID" value="RKP03469.1"/>
    <property type="molecule type" value="Genomic_DNA"/>
</dbReference>
<evidence type="ECO:0000313" key="2">
    <source>
        <dbReference type="EMBL" id="RKO96936.1"/>
    </source>
</evidence>
<proteinExistence type="predicted"/>
<dbReference type="InterPro" id="IPR052848">
    <property type="entry name" value="CHCH_domain-containing_protein"/>
</dbReference>
<sequence>MDAVLAQVTAKCRPAIDAYSECVQRNPSTWDVRCVAERQAVSQCADQNSTALQAAKQQCGDAIRAYNTCLMKNPSNPEACLDAVRALNACTEKATAPAS</sequence>
<dbReference type="GO" id="GO:0045333">
    <property type="term" value="P:cellular respiration"/>
    <property type="evidence" value="ECO:0007669"/>
    <property type="project" value="TreeGrafter"/>
</dbReference>
<dbReference type="GO" id="GO:0005758">
    <property type="term" value="C:mitochondrial intermembrane space"/>
    <property type="evidence" value="ECO:0007669"/>
    <property type="project" value="TreeGrafter"/>
</dbReference>
<organism evidence="2 4">
    <name type="scientific">Caulochytrium protostelioides</name>
    <dbReference type="NCBI Taxonomy" id="1555241"/>
    <lineage>
        <taxon>Eukaryota</taxon>
        <taxon>Fungi</taxon>
        <taxon>Fungi incertae sedis</taxon>
        <taxon>Chytridiomycota</taxon>
        <taxon>Chytridiomycota incertae sedis</taxon>
        <taxon>Chytridiomycetes</taxon>
        <taxon>Caulochytriales</taxon>
        <taxon>Caulochytriaceae</taxon>
        <taxon>Caulochytrium</taxon>
    </lineage>
</organism>
<feature type="domain" description="IMS import disulfide relay-system CHCH-CHCH-like Cx9C" evidence="1">
    <location>
        <begin position="5"/>
        <end position="48"/>
    </location>
</feature>
<dbReference type="EMBL" id="ML009514">
    <property type="protein sequence ID" value="RKO96936.1"/>
    <property type="molecule type" value="Genomic_DNA"/>
</dbReference>
<name>A0A4P9WZX8_9FUNG</name>
<dbReference type="InterPro" id="IPR011990">
    <property type="entry name" value="TPR-like_helical_dom_sf"/>
</dbReference>
<evidence type="ECO:0000313" key="4">
    <source>
        <dbReference type="Proteomes" id="UP000268535"/>
    </source>
</evidence>
<dbReference type="Proteomes" id="UP000274922">
    <property type="component" value="Unassembled WGS sequence"/>
</dbReference>
<reference evidence="3" key="2">
    <citation type="submission" date="2018-04" db="EMBL/GenBank/DDBJ databases">
        <title>Leveraging single-cell genomics to expand the Fungal Tree of Life.</title>
        <authorList>
            <consortium name="DOE Joint Genome Institute"/>
            <person name="Ahrendt S.R."/>
            <person name="Quandt C.A."/>
            <person name="Ciobanu D."/>
            <person name="Clum A."/>
            <person name="Salamov A."/>
            <person name="Andreopoulos B."/>
            <person name="Cheng J.-F."/>
            <person name="Woyke T."/>
            <person name="Pelin A."/>
            <person name="Henrissat B."/>
            <person name="Benny G.L."/>
            <person name="Smith M.E."/>
            <person name="James T.Y."/>
            <person name="Grigoriev I.V."/>
        </authorList>
    </citation>
    <scope>NUCLEOTIDE SEQUENCE</scope>
    <source>
        <strain evidence="3">ATCC 52028</strain>
    </source>
</reference>
<evidence type="ECO:0000313" key="5">
    <source>
        <dbReference type="Proteomes" id="UP000274922"/>
    </source>
</evidence>
<dbReference type="PANTHER" id="PTHR47106">
    <property type="entry name" value="COILED-COIL-HELIX-COILED-COIL-HELIX DOMAIN-CONTAINING PROTEIN 5"/>
    <property type="match status" value="1"/>
</dbReference>